<keyword evidence="1" id="KW-1133">Transmembrane helix</keyword>
<protein>
    <submittedName>
        <fullName evidence="2">Uncharacterized protein</fullName>
    </submittedName>
</protein>
<accession>A0A6L6IRR9</accession>
<proteinExistence type="predicted"/>
<reference evidence="2 3" key="1">
    <citation type="submission" date="2019-11" db="EMBL/GenBank/DDBJ databases">
        <title>Escherichia alba sp. nov. isolated from the gut of plastic-eating superworms Zophobas atratus.</title>
        <authorList>
            <person name="Yang Y."/>
        </authorList>
    </citation>
    <scope>NUCLEOTIDE SEQUENCE [LARGE SCALE GENOMIC DNA]</scope>
    <source>
        <strain evidence="3">BIT-B35</strain>
    </source>
</reference>
<feature type="transmembrane region" description="Helical" evidence="1">
    <location>
        <begin position="55"/>
        <end position="75"/>
    </location>
</feature>
<feature type="transmembrane region" description="Helical" evidence="1">
    <location>
        <begin position="28"/>
        <end position="48"/>
    </location>
</feature>
<keyword evidence="3" id="KW-1185">Reference proteome</keyword>
<evidence type="ECO:0000313" key="2">
    <source>
        <dbReference type="EMBL" id="MTH48664.1"/>
    </source>
</evidence>
<dbReference type="RefSeq" id="WP_155110073.1">
    <property type="nucleotide sequence ID" value="NZ_WMJZ01000049.1"/>
</dbReference>
<dbReference type="Proteomes" id="UP000477739">
    <property type="component" value="Unassembled WGS sequence"/>
</dbReference>
<keyword evidence="1" id="KW-0472">Membrane</keyword>
<dbReference type="EMBL" id="WMJZ01000049">
    <property type="protein sequence ID" value="MTH48664.1"/>
    <property type="molecule type" value="Genomic_DNA"/>
</dbReference>
<name>A0A6L6IRR9_9ENTR</name>
<keyword evidence="1" id="KW-0812">Transmembrane</keyword>
<evidence type="ECO:0000313" key="3">
    <source>
        <dbReference type="Proteomes" id="UP000477739"/>
    </source>
</evidence>
<organism evidence="2 3">
    <name type="scientific">Intestinirhabdus alba</name>
    <dbReference type="NCBI Taxonomy" id="2899544"/>
    <lineage>
        <taxon>Bacteria</taxon>
        <taxon>Pseudomonadati</taxon>
        <taxon>Pseudomonadota</taxon>
        <taxon>Gammaproteobacteria</taxon>
        <taxon>Enterobacterales</taxon>
        <taxon>Enterobacteriaceae</taxon>
        <taxon>Intestinirhabdus</taxon>
    </lineage>
</organism>
<dbReference type="AlphaFoldDB" id="A0A6L6IRR9"/>
<comment type="caution">
    <text evidence="2">The sequence shown here is derived from an EMBL/GenBank/DDBJ whole genome shotgun (WGS) entry which is preliminary data.</text>
</comment>
<gene>
    <name evidence="2" type="ORF">GJV78_20930</name>
</gene>
<evidence type="ECO:0000256" key="1">
    <source>
        <dbReference type="SAM" id="Phobius"/>
    </source>
</evidence>
<sequence length="170" mass="19598">MFKLYFNKVSGENRVFSSAPLLILKRRVIDWAIALFFCITFILMALFLNGGEKKLLLALNAVLALFLIVRSSSYVNIYENGLIYGHLLKKKTIWFDTVDSIIARLYYQSPRKTHIDPTADYSNVYRAYVFRRDGKSVFEIHETEFAKARAIETCFDINSPIIKEIIPGSI</sequence>